<comment type="caution">
    <text evidence="1">The sequence shown here is derived from an EMBL/GenBank/DDBJ whole genome shotgun (WGS) entry which is preliminary data.</text>
</comment>
<dbReference type="AlphaFoldDB" id="E1KRZ0"/>
<dbReference type="STRING" id="866771.HMPREF9296_1450"/>
<proteinExistence type="predicted"/>
<dbReference type="EMBL" id="AEDO01000046">
    <property type="protein sequence ID" value="EFL45530.1"/>
    <property type="molecule type" value="Genomic_DNA"/>
</dbReference>
<organism evidence="1 2">
    <name type="scientific">Prevotella disiens FB035-09AN</name>
    <dbReference type="NCBI Taxonomy" id="866771"/>
    <lineage>
        <taxon>Bacteria</taxon>
        <taxon>Pseudomonadati</taxon>
        <taxon>Bacteroidota</taxon>
        <taxon>Bacteroidia</taxon>
        <taxon>Bacteroidales</taxon>
        <taxon>Prevotellaceae</taxon>
        <taxon>Prevotella</taxon>
    </lineage>
</organism>
<sequence length="66" mass="7828">MLLFCGLKAAAQRNYFNEFTQLLEQEDTIAAKKLLTDWKKMEQKMGTIMRHWQIIIGKKVIHLCFL</sequence>
<gene>
    <name evidence="1" type="ORF">HMPREF9296_1450</name>
</gene>
<dbReference type="Proteomes" id="UP000003610">
    <property type="component" value="Unassembled WGS sequence"/>
</dbReference>
<reference evidence="1 2" key="1">
    <citation type="submission" date="2010-08" db="EMBL/GenBank/DDBJ databases">
        <authorList>
            <person name="Durkin A.S."/>
            <person name="Madupu R."/>
            <person name="Torralba M."/>
            <person name="Gillis M."/>
            <person name="Methe B."/>
            <person name="Sutton G."/>
            <person name="Nelson K.E."/>
        </authorList>
    </citation>
    <scope>NUCLEOTIDE SEQUENCE [LARGE SCALE GENOMIC DNA]</scope>
    <source>
        <strain evidence="1 2">FB035-09AN</strain>
    </source>
</reference>
<name>E1KRZ0_9BACT</name>
<evidence type="ECO:0000313" key="1">
    <source>
        <dbReference type="EMBL" id="EFL45530.1"/>
    </source>
</evidence>
<protein>
    <submittedName>
        <fullName evidence="1">Uncharacterized protein</fullName>
    </submittedName>
</protein>
<evidence type="ECO:0000313" key="2">
    <source>
        <dbReference type="Proteomes" id="UP000003610"/>
    </source>
</evidence>
<accession>E1KRZ0</accession>